<gene>
    <name evidence="4" type="ORF">ECC02_000481</name>
</gene>
<evidence type="ECO:0000256" key="1">
    <source>
        <dbReference type="SAM" id="MobiDB-lite"/>
    </source>
</evidence>
<dbReference type="GO" id="GO:0000422">
    <property type="term" value="P:autophagy of mitochondrion"/>
    <property type="evidence" value="ECO:0007669"/>
    <property type="project" value="TreeGrafter"/>
</dbReference>
<name>A0A7J6YI31_TRYCR</name>
<accession>A0A7J6YI31</accession>
<dbReference type="InterPro" id="IPR011990">
    <property type="entry name" value="TPR-like_helical_dom_sf"/>
</dbReference>
<dbReference type="PANTHER" id="PTHR13247">
    <property type="entry name" value="TETRATRICOPEPTIDE REPEAT PROTEIN 11 TPR REPEAT PROTEIN 11"/>
    <property type="match status" value="1"/>
</dbReference>
<dbReference type="InterPro" id="IPR028061">
    <property type="entry name" value="Fis1_TPR_C"/>
</dbReference>
<reference evidence="4 5" key="1">
    <citation type="journal article" date="2019" name="Genome Biol. Evol.">
        <title>Nanopore Sequencing Significantly Improves Genome Assembly of the Protozoan Parasite Trypanosoma cruzi.</title>
        <authorList>
            <person name="Diaz-Viraque F."/>
            <person name="Pita S."/>
            <person name="Greif G."/>
            <person name="de Souza R.C.M."/>
            <person name="Iraola G."/>
            <person name="Robello C."/>
        </authorList>
    </citation>
    <scope>NUCLEOTIDE SEQUENCE [LARGE SCALE GENOMIC DNA]</scope>
    <source>
        <strain evidence="4 5">Berenice</strain>
    </source>
</reference>
<dbReference type="SUPFAM" id="SSF48452">
    <property type="entry name" value="TPR-like"/>
    <property type="match status" value="1"/>
</dbReference>
<keyword evidence="2" id="KW-0472">Membrane</keyword>
<dbReference type="GO" id="GO:0016559">
    <property type="term" value="P:peroxisome fission"/>
    <property type="evidence" value="ECO:0007669"/>
    <property type="project" value="TreeGrafter"/>
</dbReference>
<evidence type="ECO:0000313" key="4">
    <source>
        <dbReference type="EMBL" id="KAF5226357.1"/>
    </source>
</evidence>
<evidence type="ECO:0000256" key="3">
    <source>
        <dbReference type="SAM" id="SignalP"/>
    </source>
</evidence>
<keyword evidence="2" id="KW-0812">Transmembrane</keyword>
<dbReference type="EMBL" id="JABDHM010000002">
    <property type="protein sequence ID" value="KAF5226357.1"/>
    <property type="molecule type" value="Genomic_DNA"/>
</dbReference>
<keyword evidence="3" id="KW-0732">Signal</keyword>
<dbReference type="Gene3D" id="1.25.40.10">
    <property type="entry name" value="Tetratricopeptide repeat domain"/>
    <property type="match status" value="1"/>
</dbReference>
<dbReference type="GO" id="GO:0005741">
    <property type="term" value="C:mitochondrial outer membrane"/>
    <property type="evidence" value="ECO:0007669"/>
    <property type="project" value="TreeGrafter"/>
</dbReference>
<feature type="chain" id="PRO_5029596165" description="Mitochondrial fission 1 protein" evidence="3">
    <location>
        <begin position="23"/>
        <end position="252"/>
    </location>
</feature>
<protein>
    <recommendedName>
        <fullName evidence="6">Mitochondrial fission 1 protein</fullName>
    </recommendedName>
</protein>
<evidence type="ECO:0000256" key="2">
    <source>
        <dbReference type="SAM" id="Phobius"/>
    </source>
</evidence>
<dbReference type="AlphaFoldDB" id="A0A7J6YI31"/>
<keyword evidence="2" id="KW-1133">Transmembrane helix</keyword>
<feature type="compositionally biased region" description="Basic and acidic residues" evidence="1">
    <location>
        <begin position="147"/>
        <end position="166"/>
    </location>
</feature>
<dbReference type="InterPro" id="IPR016543">
    <property type="entry name" value="Fis1"/>
</dbReference>
<feature type="transmembrane region" description="Helical" evidence="2">
    <location>
        <begin position="225"/>
        <end position="249"/>
    </location>
</feature>
<proteinExistence type="predicted"/>
<dbReference type="VEuPathDB" id="TriTrypDB:ECC02_000481"/>
<sequence>MGCLIAVSIFFFFFLVMERTSSIINDLFKKDPNVRHILSPSQQELMGLDDAIRRIRAEYENNFTNSDIAFQYACLLILHSRSSYIEEGVRLMESLLYTAWKERQVELAGASSVKTNLMPGEEVDSQEDILRGSVIHAASAPPETQGEWEHFEHDAGEQEKETDTKSKRTTSTDELVINYYYLTIGWIKLRNYDKALICVNQMLQLQSDHRQGIALKQYIDAEVNMTLTATGLAGVGVAAAVAALIAVCFRKS</sequence>
<dbReference type="Proteomes" id="UP000583944">
    <property type="component" value="Unassembled WGS sequence"/>
</dbReference>
<dbReference type="Pfam" id="PF14853">
    <property type="entry name" value="Fis1_TPR_C"/>
    <property type="match status" value="1"/>
</dbReference>
<dbReference type="PANTHER" id="PTHR13247:SF0">
    <property type="entry name" value="MITOCHONDRIAL FISSION 1 PROTEIN"/>
    <property type="match status" value="1"/>
</dbReference>
<evidence type="ECO:0000313" key="5">
    <source>
        <dbReference type="Proteomes" id="UP000583944"/>
    </source>
</evidence>
<dbReference type="VEuPathDB" id="TriTrypDB:BCY84_11306"/>
<dbReference type="GO" id="GO:0005778">
    <property type="term" value="C:peroxisomal membrane"/>
    <property type="evidence" value="ECO:0007669"/>
    <property type="project" value="TreeGrafter"/>
</dbReference>
<dbReference type="GO" id="GO:0000266">
    <property type="term" value="P:mitochondrial fission"/>
    <property type="evidence" value="ECO:0007669"/>
    <property type="project" value="InterPro"/>
</dbReference>
<feature type="region of interest" description="Disordered" evidence="1">
    <location>
        <begin position="140"/>
        <end position="168"/>
    </location>
</feature>
<organism evidence="4 5">
    <name type="scientific">Trypanosoma cruzi</name>
    <dbReference type="NCBI Taxonomy" id="5693"/>
    <lineage>
        <taxon>Eukaryota</taxon>
        <taxon>Discoba</taxon>
        <taxon>Euglenozoa</taxon>
        <taxon>Kinetoplastea</taxon>
        <taxon>Metakinetoplastina</taxon>
        <taxon>Trypanosomatida</taxon>
        <taxon>Trypanosomatidae</taxon>
        <taxon>Trypanosoma</taxon>
        <taxon>Schizotrypanum</taxon>
    </lineage>
</organism>
<evidence type="ECO:0008006" key="6">
    <source>
        <dbReference type="Google" id="ProtNLM"/>
    </source>
</evidence>
<feature type="signal peptide" evidence="3">
    <location>
        <begin position="1"/>
        <end position="22"/>
    </location>
</feature>
<comment type="caution">
    <text evidence="4">The sequence shown here is derived from an EMBL/GenBank/DDBJ whole genome shotgun (WGS) entry which is preliminary data.</text>
</comment>